<organism evidence="4 5">
    <name type="scientific">Roseimaritima ulvae</name>
    <dbReference type="NCBI Taxonomy" id="980254"/>
    <lineage>
        <taxon>Bacteria</taxon>
        <taxon>Pseudomonadati</taxon>
        <taxon>Planctomycetota</taxon>
        <taxon>Planctomycetia</taxon>
        <taxon>Pirellulales</taxon>
        <taxon>Pirellulaceae</taxon>
        <taxon>Roseimaritima</taxon>
    </lineage>
</organism>
<name>A0A5B9QYC6_9BACT</name>
<dbReference type="RefSeq" id="WP_084426393.1">
    <property type="nucleotide sequence ID" value="NZ_CP042914.1"/>
</dbReference>
<dbReference type="Pfam" id="PF14559">
    <property type="entry name" value="TPR_19"/>
    <property type="match status" value="1"/>
</dbReference>
<dbReference type="InterPro" id="IPR011519">
    <property type="entry name" value="UnbV_ASPIC"/>
</dbReference>
<dbReference type="InterPro" id="IPR028994">
    <property type="entry name" value="Integrin_alpha_N"/>
</dbReference>
<keyword evidence="5" id="KW-1185">Reference proteome</keyword>
<dbReference type="KEGG" id="rul:UC8_48920"/>
<dbReference type="PANTHER" id="PTHR16026:SF0">
    <property type="entry name" value="CARTILAGE ACIDIC PROTEIN 1"/>
    <property type="match status" value="1"/>
</dbReference>
<dbReference type="SUPFAM" id="SSF69318">
    <property type="entry name" value="Integrin alpha N-terminal domain"/>
    <property type="match status" value="1"/>
</dbReference>
<dbReference type="Gene3D" id="2.130.10.130">
    <property type="entry name" value="Integrin alpha, N-terminal"/>
    <property type="match status" value="2"/>
</dbReference>
<dbReference type="Pfam" id="PF13432">
    <property type="entry name" value="TPR_16"/>
    <property type="match status" value="1"/>
</dbReference>
<dbReference type="InterPro" id="IPR011990">
    <property type="entry name" value="TPR-like_helical_dom_sf"/>
</dbReference>
<feature type="domain" description="ASPIC/UnbV" evidence="3">
    <location>
        <begin position="945"/>
        <end position="1011"/>
    </location>
</feature>
<dbReference type="PROSITE" id="PS50005">
    <property type="entry name" value="TPR"/>
    <property type="match status" value="2"/>
</dbReference>
<dbReference type="Pfam" id="PF07593">
    <property type="entry name" value="UnbV_ASPIC"/>
    <property type="match status" value="1"/>
</dbReference>
<dbReference type="Proteomes" id="UP000325286">
    <property type="component" value="Chromosome"/>
</dbReference>
<dbReference type="Pfam" id="PF13176">
    <property type="entry name" value="TPR_7"/>
    <property type="match status" value="1"/>
</dbReference>
<proteinExistence type="predicted"/>
<dbReference type="Gene3D" id="1.25.40.10">
    <property type="entry name" value="Tetratricopeptide repeat domain"/>
    <property type="match status" value="3"/>
</dbReference>
<dbReference type="OrthoDB" id="5287961at2"/>
<feature type="repeat" description="TPR" evidence="2">
    <location>
        <begin position="276"/>
        <end position="309"/>
    </location>
</feature>
<evidence type="ECO:0000313" key="5">
    <source>
        <dbReference type="Proteomes" id="UP000325286"/>
    </source>
</evidence>
<gene>
    <name evidence="4" type="ORF">UC8_48920</name>
</gene>
<dbReference type="SMART" id="SM00028">
    <property type="entry name" value="TPR"/>
    <property type="match status" value="6"/>
</dbReference>
<evidence type="ECO:0000313" key="4">
    <source>
        <dbReference type="EMBL" id="QEG42850.1"/>
    </source>
</evidence>
<dbReference type="PANTHER" id="PTHR16026">
    <property type="entry name" value="CARTILAGE ACIDIC PROTEIN 1"/>
    <property type="match status" value="1"/>
</dbReference>
<dbReference type="SUPFAM" id="SSF48452">
    <property type="entry name" value="TPR-like"/>
    <property type="match status" value="1"/>
</dbReference>
<evidence type="ECO:0000256" key="2">
    <source>
        <dbReference type="PROSITE-ProRule" id="PRU00339"/>
    </source>
</evidence>
<sequence>MRAARWYIVALAIALTTLSYTILNRITYSRTDSLASSVVGAADATAQTAQQAFRSRRYQAALDACGAVLKKNPTDTEILLIAGESASRLGRYPEAIGFYDAVPSSDQRQAALARWAAGEVHLQIQQMSPAIQKFEASLQLDPDHAGARERLVYLLNLLGRRWEAASHLRELVRRDQWSVQHLLYLGNLAKPIENEAELQQFLRSTPEDRLPELGLARIRLREGRWDEADRHLQQVLRQHPNLLEAHVQQGKLRLQQAPDQLPAWHANLPEGAEQHPGIWMIRGRWAHTHSQPDAAARCYAEALQLDPDRLAALNALAQVLHERGRDPSASPLLERAEALNQLVLALEQILSDEWSIRRAMPRPGQPPDPQLAAFIHSPKRLQPIQTAARQTRRLGREMEADAWTQYAAAIAEANPVLPHPATRDEPAGPAFDLAWAASRELPIWPSSSTIHSDGSADASAQPADPASLATAATAKFETIVGALDFQFFNSRTDFEDGRRMFEMTGGGIGILDYDRDGWPDVFLAQGCTWPADGTDTEHCDQLRRNLGNEPTKRSGESSNIQSSHRGFLDVTTAAGIAEAAFGQGVAIGDVNSDGFDDIYVCNVGVNQLWINRGDGTFGNAAARFEKPSSAWTSSAAIADLNGDGTAEIYDANYVQGPDVFSRRCLQGGKPRTCSPLNFQPAPGRLLTVGEDGLYHDVGGQTLDATIAQGNALGLVVMRLPGQTLPSLFIANDQVANLMLIARPDAEAPLGIRLRDEAVLRGLAFDAQGNPQACMGVAADDLNGDGTLDLFVTNYYDESNTLYLQQEHGSFRDATGASGLVAPSLKMLGFGTQALDAQLDGTSDLVVLNGHIDDMTHMRRPFAMAGQFFQGAGGGRFHESAGDRVGSYFKTPRLGRALATLDVDRDGRPDLVAAELDGPTELLRNTSPADHFLCLQLAGVSSHRDAIGCEVVATIGDKTITKQLTAGCGYMVSNQKQLWFGCGTASIIDQLDIHWPSGRTQTHRKLPTNSHWLAVENQSQLTALPLP</sequence>
<dbReference type="InterPro" id="IPR013517">
    <property type="entry name" value="FG-GAP"/>
</dbReference>
<reference evidence="4 5" key="1">
    <citation type="submission" date="2019-08" db="EMBL/GenBank/DDBJ databases">
        <title>Deep-cultivation of Planctomycetes and their phenomic and genomic characterization uncovers novel biology.</title>
        <authorList>
            <person name="Wiegand S."/>
            <person name="Jogler M."/>
            <person name="Boedeker C."/>
            <person name="Pinto D."/>
            <person name="Vollmers J."/>
            <person name="Rivas-Marin E."/>
            <person name="Kohn T."/>
            <person name="Peeters S.H."/>
            <person name="Heuer A."/>
            <person name="Rast P."/>
            <person name="Oberbeckmann S."/>
            <person name="Bunk B."/>
            <person name="Jeske O."/>
            <person name="Meyerdierks A."/>
            <person name="Storesund J.E."/>
            <person name="Kallscheuer N."/>
            <person name="Luecker S."/>
            <person name="Lage O.M."/>
            <person name="Pohl T."/>
            <person name="Merkel B.J."/>
            <person name="Hornburger P."/>
            <person name="Mueller R.-W."/>
            <person name="Bruemmer F."/>
            <person name="Labrenz M."/>
            <person name="Spormann A.M."/>
            <person name="Op den Camp H."/>
            <person name="Overmann J."/>
            <person name="Amann R."/>
            <person name="Jetten M.S.M."/>
            <person name="Mascher T."/>
            <person name="Medema M.H."/>
            <person name="Devos D.P."/>
            <person name="Kaster A.-K."/>
            <person name="Ovreas L."/>
            <person name="Rohde M."/>
            <person name="Galperin M.Y."/>
            <person name="Jogler C."/>
        </authorList>
    </citation>
    <scope>NUCLEOTIDE SEQUENCE [LARGE SCALE GENOMIC DNA]</scope>
    <source>
        <strain evidence="4 5">UC8</strain>
    </source>
</reference>
<keyword evidence="2" id="KW-0802">TPR repeat</keyword>
<dbReference type="InterPro" id="IPR019734">
    <property type="entry name" value="TPR_rpt"/>
</dbReference>
<evidence type="ECO:0000256" key="1">
    <source>
        <dbReference type="ARBA" id="ARBA00022729"/>
    </source>
</evidence>
<accession>A0A5B9QYC6</accession>
<dbReference type="AlphaFoldDB" id="A0A5B9QYC6"/>
<dbReference type="InterPro" id="IPR027039">
    <property type="entry name" value="Crtac1"/>
</dbReference>
<evidence type="ECO:0000259" key="3">
    <source>
        <dbReference type="Pfam" id="PF07593"/>
    </source>
</evidence>
<dbReference type="EMBL" id="CP042914">
    <property type="protein sequence ID" value="QEG42850.1"/>
    <property type="molecule type" value="Genomic_DNA"/>
</dbReference>
<dbReference type="Pfam" id="PF13517">
    <property type="entry name" value="FG-GAP_3"/>
    <property type="match status" value="2"/>
</dbReference>
<feature type="repeat" description="TPR" evidence="2">
    <location>
        <begin position="111"/>
        <end position="144"/>
    </location>
</feature>
<keyword evidence="1" id="KW-0732">Signal</keyword>
<protein>
    <submittedName>
        <fullName evidence="4">Tetratricopeptide repeat protein</fullName>
    </submittedName>
</protein>